<keyword evidence="5 8" id="KW-1015">Disulfide bond</keyword>
<keyword evidence="4 9" id="KW-0378">Hydrolase</keyword>
<dbReference type="FunFam" id="1.50.10.10:FF:000097">
    <property type="entry name" value="alpha-1,2-Mannosidase"/>
    <property type="match status" value="1"/>
</dbReference>
<dbReference type="AlphaFoldDB" id="E2BH13"/>
<dbReference type="Proteomes" id="UP000008237">
    <property type="component" value="Unassembled WGS sequence"/>
</dbReference>
<dbReference type="PANTHER" id="PTHR11742:SF6">
    <property type="entry name" value="MANNOSYL-OLIGOSACCHARIDE ALPHA-1,2-MANNOSIDASE IA-RELATED"/>
    <property type="match status" value="1"/>
</dbReference>
<dbReference type="Gene3D" id="1.50.10.10">
    <property type="match status" value="2"/>
</dbReference>
<gene>
    <name evidence="10" type="ORF">EAI_14349</name>
</gene>
<dbReference type="GO" id="GO:0004571">
    <property type="term" value="F:mannosyl-oligosaccharide 1,2-alpha-mannosidase activity"/>
    <property type="evidence" value="ECO:0007669"/>
    <property type="project" value="InterPro"/>
</dbReference>
<dbReference type="InterPro" id="IPR012341">
    <property type="entry name" value="6hp_glycosidase-like_sf"/>
</dbReference>
<evidence type="ECO:0000256" key="6">
    <source>
        <dbReference type="PIRSR" id="PIRSR601382-1"/>
    </source>
</evidence>
<dbReference type="GO" id="GO:0005509">
    <property type="term" value="F:calcium ion binding"/>
    <property type="evidence" value="ECO:0007669"/>
    <property type="project" value="InterPro"/>
</dbReference>
<evidence type="ECO:0000256" key="2">
    <source>
        <dbReference type="ARBA" id="ARBA00004922"/>
    </source>
</evidence>
<dbReference type="InterPro" id="IPR050749">
    <property type="entry name" value="Glycosyl_Hydrolase_47"/>
</dbReference>
<feature type="binding site" evidence="7">
    <location>
        <position position="431"/>
    </location>
    <ligand>
        <name>Ca(2+)</name>
        <dbReference type="ChEBI" id="CHEBI:29108"/>
    </ligand>
</feature>
<comment type="similarity">
    <text evidence="3 9">Belongs to the glycosyl hydrolase 47 family.</text>
</comment>
<protein>
    <recommendedName>
        <fullName evidence="9">alpha-1,2-Mannosidase</fullName>
        <ecNumber evidence="9">3.2.1.-</ecNumber>
    </recommendedName>
</protein>
<evidence type="ECO:0000256" key="5">
    <source>
        <dbReference type="ARBA" id="ARBA00023157"/>
    </source>
</evidence>
<dbReference type="EC" id="3.2.1.-" evidence="9"/>
<dbReference type="Pfam" id="PF01532">
    <property type="entry name" value="Glyco_hydro_47"/>
    <property type="match status" value="1"/>
</dbReference>
<evidence type="ECO:0000256" key="8">
    <source>
        <dbReference type="PIRSR" id="PIRSR601382-3"/>
    </source>
</evidence>
<reference evidence="10 11" key="1">
    <citation type="journal article" date="2010" name="Science">
        <title>Genomic comparison of the ants Camponotus floridanus and Harpegnathos saltator.</title>
        <authorList>
            <person name="Bonasio R."/>
            <person name="Zhang G."/>
            <person name="Ye C."/>
            <person name="Mutti N.S."/>
            <person name="Fang X."/>
            <person name="Qin N."/>
            <person name="Donahue G."/>
            <person name="Yang P."/>
            <person name="Li Q."/>
            <person name="Li C."/>
            <person name="Zhang P."/>
            <person name="Huang Z."/>
            <person name="Berger S.L."/>
            <person name="Reinberg D."/>
            <person name="Wang J."/>
            <person name="Liebig J."/>
        </authorList>
    </citation>
    <scope>NUCLEOTIDE SEQUENCE [LARGE SCALE GENOMIC DNA]</scope>
    <source>
        <strain evidence="10 11">R22 G/1</strain>
    </source>
</reference>
<name>E2BH13_HARSA</name>
<keyword evidence="9" id="KW-0326">Glycosidase</keyword>
<feature type="active site" description="Proton donor" evidence="6">
    <location>
        <position position="8"/>
    </location>
</feature>
<dbReference type="GO" id="GO:0000139">
    <property type="term" value="C:Golgi membrane"/>
    <property type="evidence" value="ECO:0007669"/>
    <property type="project" value="TreeGrafter"/>
</dbReference>
<feature type="active site" evidence="6">
    <location>
        <position position="345"/>
    </location>
</feature>
<dbReference type="InterPro" id="IPR001382">
    <property type="entry name" value="Glyco_hydro_47"/>
</dbReference>
<keyword evidence="7" id="KW-0106">Calcium</keyword>
<dbReference type="STRING" id="610380.E2BH13"/>
<feature type="active site" evidence="6">
    <location>
        <position position="211"/>
    </location>
</feature>
<keyword evidence="11" id="KW-1185">Reference proteome</keyword>
<feature type="non-terminal residue" evidence="10">
    <location>
        <position position="1"/>
    </location>
</feature>
<evidence type="ECO:0000313" key="11">
    <source>
        <dbReference type="Proteomes" id="UP000008237"/>
    </source>
</evidence>
<evidence type="ECO:0000256" key="7">
    <source>
        <dbReference type="PIRSR" id="PIRSR601382-2"/>
    </source>
</evidence>
<evidence type="ECO:0000256" key="9">
    <source>
        <dbReference type="RuleBase" id="RU361193"/>
    </source>
</evidence>
<comment type="pathway">
    <text evidence="2">Protein modification; protein glycosylation.</text>
</comment>
<evidence type="ECO:0000256" key="4">
    <source>
        <dbReference type="ARBA" id="ARBA00022801"/>
    </source>
</evidence>
<dbReference type="SUPFAM" id="SSF48225">
    <property type="entry name" value="Seven-hairpin glycosidases"/>
    <property type="match status" value="1"/>
</dbReference>
<evidence type="ECO:0000256" key="1">
    <source>
        <dbReference type="ARBA" id="ARBA00001913"/>
    </source>
</evidence>
<keyword evidence="7" id="KW-0479">Metal-binding</keyword>
<dbReference type="GO" id="GO:0005975">
    <property type="term" value="P:carbohydrate metabolic process"/>
    <property type="evidence" value="ECO:0007669"/>
    <property type="project" value="InterPro"/>
</dbReference>
<dbReference type="EMBL" id="GL448258">
    <property type="protein sequence ID" value="EFN85019.1"/>
    <property type="molecule type" value="Genomic_DNA"/>
</dbReference>
<dbReference type="OMA" id="NDHIEPV"/>
<sequence>NSEISLFETNIRFMGSLLACYALTGDVMFRDKAAQLGERMLPAFQTETGIPHSLINLHTGTSKNYGWASSGCSILSEIGTMHLEFTYLSDITNNPVFKSKVENVRKVLKSLDKPRGLYPNYIHPRTGKWGQRAGHSTLVWREIDTAFNSRISTGAIVNTDYIDPLRFLQDVKNIVLEHVRSVMKRHGSIKVNTVFNGEFVADHMSLGGLGDSFYEYLLKAWIQSGKEDIEAREMYDEAIAAITEHMIKTSPGKLVYVSDLKYDRLEHKMGHLACFAGGMFALGAKTVENELSDKYMNIAAGLTNTCHESYDRSVTKLGPEAFHFIEGNEARSLKNGEKYYILRPETFESYFVMWRLTKDPKYREWGWEAVQALEKHCRVPGGFTGLNNVYLADSAKDDVQQSYFFAETLKYLYLLFSDDDLISLDDWVFNSEAHVLPIKGNPLYRPASPL</sequence>
<comment type="cofactor">
    <cofactor evidence="1 7">
        <name>Ca(2+)</name>
        <dbReference type="ChEBI" id="CHEBI:29108"/>
    </cofactor>
</comment>
<dbReference type="PRINTS" id="PR00747">
    <property type="entry name" value="GLYHDRLASE47"/>
</dbReference>
<dbReference type="GO" id="GO:0005783">
    <property type="term" value="C:endoplasmic reticulum"/>
    <property type="evidence" value="ECO:0007669"/>
    <property type="project" value="TreeGrafter"/>
</dbReference>
<accession>E2BH13</accession>
<dbReference type="InParanoid" id="E2BH13"/>
<dbReference type="OrthoDB" id="8118055at2759"/>
<evidence type="ECO:0000313" key="10">
    <source>
        <dbReference type="EMBL" id="EFN85019.1"/>
    </source>
</evidence>
<dbReference type="FunCoup" id="E2BH13">
    <property type="interactions" value="1499"/>
</dbReference>
<feature type="disulfide bond" evidence="8">
    <location>
        <begin position="274"/>
        <end position="306"/>
    </location>
</feature>
<organism evidence="11">
    <name type="scientific">Harpegnathos saltator</name>
    <name type="common">Jerdon's jumping ant</name>
    <dbReference type="NCBI Taxonomy" id="610380"/>
    <lineage>
        <taxon>Eukaryota</taxon>
        <taxon>Metazoa</taxon>
        <taxon>Ecdysozoa</taxon>
        <taxon>Arthropoda</taxon>
        <taxon>Hexapoda</taxon>
        <taxon>Insecta</taxon>
        <taxon>Pterygota</taxon>
        <taxon>Neoptera</taxon>
        <taxon>Endopterygota</taxon>
        <taxon>Hymenoptera</taxon>
        <taxon>Apocrita</taxon>
        <taxon>Aculeata</taxon>
        <taxon>Formicoidea</taxon>
        <taxon>Formicidae</taxon>
        <taxon>Ponerinae</taxon>
        <taxon>Ponerini</taxon>
        <taxon>Harpegnathos</taxon>
    </lineage>
</organism>
<proteinExistence type="inferred from homology"/>
<dbReference type="InterPro" id="IPR036026">
    <property type="entry name" value="Seven-hairpin_glycosidases"/>
</dbReference>
<dbReference type="PANTHER" id="PTHR11742">
    <property type="entry name" value="MANNOSYL-OLIGOSACCHARIDE ALPHA-1,2-MANNOSIDASE-RELATED"/>
    <property type="match status" value="1"/>
</dbReference>
<evidence type="ECO:0000256" key="3">
    <source>
        <dbReference type="ARBA" id="ARBA00007658"/>
    </source>
</evidence>
<feature type="active site" description="Proton donor" evidence="6">
    <location>
        <position position="320"/>
    </location>
</feature>